<organism evidence="1 2">
    <name type="scientific">Hafnia alvei</name>
    <dbReference type="NCBI Taxonomy" id="569"/>
    <lineage>
        <taxon>Bacteria</taxon>
        <taxon>Pseudomonadati</taxon>
        <taxon>Pseudomonadota</taxon>
        <taxon>Gammaproteobacteria</taxon>
        <taxon>Enterobacterales</taxon>
        <taxon>Hafniaceae</taxon>
        <taxon>Hafnia</taxon>
    </lineage>
</organism>
<name>A0A377PKC9_HAFAL</name>
<protein>
    <submittedName>
        <fullName evidence="1">Making large colonies protein</fullName>
    </submittedName>
</protein>
<reference evidence="1 2" key="1">
    <citation type="submission" date="2018-06" db="EMBL/GenBank/DDBJ databases">
        <authorList>
            <consortium name="Pathogen Informatics"/>
            <person name="Doyle S."/>
        </authorList>
    </citation>
    <scope>NUCLEOTIDE SEQUENCE [LARGE SCALE GENOMIC DNA]</scope>
    <source>
        <strain evidence="1 2">NCTC8105</strain>
    </source>
</reference>
<proteinExistence type="predicted"/>
<evidence type="ECO:0000313" key="2">
    <source>
        <dbReference type="Proteomes" id="UP000254821"/>
    </source>
</evidence>
<dbReference type="Proteomes" id="UP000254821">
    <property type="component" value="Unassembled WGS sequence"/>
</dbReference>
<sequence length="69" mass="7497">MQGDQLSKDIISSVGNNVGRILAIMVNLFNPRKNSDWLTAQSSQRGSLSLYQCGHSATVLTLLCTGTER</sequence>
<accession>A0A377PKC9</accession>
<dbReference type="EMBL" id="UGHP01000001">
    <property type="protein sequence ID" value="STQ80401.1"/>
    <property type="molecule type" value="Genomic_DNA"/>
</dbReference>
<evidence type="ECO:0000313" key="1">
    <source>
        <dbReference type="EMBL" id="STQ80401.1"/>
    </source>
</evidence>
<gene>
    <name evidence="1" type="primary">mlc_2</name>
    <name evidence="1" type="ORF">NCTC8105_02520</name>
</gene>
<dbReference type="AlphaFoldDB" id="A0A377PKC9"/>